<keyword evidence="2" id="KW-0732">Signal</keyword>
<feature type="compositionally biased region" description="Pro residues" evidence="1">
    <location>
        <begin position="89"/>
        <end position="139"/>
    </location>
</feature>
<feature type="compositionally biased region" description="Pro residues" evidence="1">
    <location>
        <begin position="147"/>
        <end position="195"/>
    </location>
</feature>
<accession>A0ABP9A092</accession>
<feature type="chain" id="PRO_5046651513" evidence="2">
    <location>
        <begin position="28"/>
        <end position="247"/>
    </location>
</feature>
<proteinExistence type="predicted"/>
<evidence type="ECO:0000313" key="3">
    <source>
        <dbReference type="EMBL" id="GAA4771244.1"/>
    </source>
</evidence>
<protein>
    <submittedName>
        <fullName evidence="3">Uncharacterized protein</fullName>
    </submittedName>
</protein>
<keyword evidence="4" id="KW-1185">Reference proteome</keyword>
<evidence type="ECO:0000256" key="1">
    <source>
        <dbReference type="SAM" id="MobiDB-lite"/>
    </source>
</evidence>
<organism evidence="3 4">
    <name type="scientific">Streptomyces sanyensis</name>
    <dbReference type="NCBI Taxonomy" id="568869"/>
    <lineage>
        <taxon>Bacteria</taxon>
        <taxon>Bacillati</taxon>
        <taxon>Actinomycetota</taxon>
        <taxon>Actinomycetes</taxon>
        <taxon>Kitasatosporales</taxon>
        <taxon>Streptomycetaceae</taxon>
        <taxon>Streptomyces</taxon>
    </lineage>
</organism>
<feature type="region of interest" description="Disordered" evidence="1">
    <location>
        <begin position="30"/>
        <end position="215"/>
    </location>
</feature>
<gene>
    <name evidence="3" type="ORF">GCM10023329_18110</name>
</gene>
<feature type="compositionally biased region" description="Low complexity" evidence="1">
    <location>
        <begin position="74"/>
        <end position="88"/>
    </location>
</feature>
<dbReference type="EMBL" id="BAABJV010000003">
    <property type="protein sequence ID" value="GAA4771244.1"/>
    <property type="molecule type" value="Genomic_DNA"/>
</dbReference>
<sequence length="247" mass="24469">MALVAGWQQVSALGVAAVLGAQGVAIAASVPEEANAAERRKVSAGTPERQVGDRRPGRPGAGPPAGSVTVTLPGSHGAHASVVVSSGHCPPPGPPEPPPEPPSPSPEPPQPTPEPPAPEPPAPSPAPSPSPEPPRPEPVPEPEPEPEPPAPAPEPAAEQPPPPAAPAPPERPPVPLSAPAPAPAPPPAAAPPPEAAPVAIRRHRPAGQGPEADGTPLTVLMLVTTTPAVLAAALLRPRAHSAARRGR</sequence>
<evidence type="ECO:0000313" key="4">
    <source>
        <dbReference type="Proteomes" id="UP001501147"/>
    </source>
</evidence>
<evidence type="ECO:0000256" key="2">
    <source>
        <dbReference type="SAM" id="SignalP"/>
    </source>
</evidence>
<dbReference type="PRINTS" id="PR01217">
    <property type="entry name" value="PRICHEXTENSN"/>
</dbReference>
<reference evidence="4" key="1">
    <citation type="journal article" date="2019" name="Int. J. Syst. Evol. Microbiol.">
        <title>The Global Catalogue of Microorganisms (GCM) 10K type strain sequencing project: providing services to taxonomists for standard genome sequencing and annotation.</title>
        <authorList>
            <consortium name="The Broad Institute Genomics Platform"/>
            <consortium name="The Broad Institute Genome Sequencing Center for Infectious Disease"/>
            <person name="Wu L."/>
            <person name="Ma J."/>
        </authorList>
    </citation>
    <scope>NUCLEOTIDE SEQUENCE [LARGE SCALE GENOMIC DNA]</scope>
    <source>
        <strain evidence="4">JCM 18324</strain>
    </source>
</reference>
<comment type="caution">
    <text evidence="3">The sequence shown here is derived from an EMBL/GenBank/DDBJ whole genome shotgun (WGS) entry which is preliminary data.</text>
</comment>
<feature type="signal peptide" evidence="2">
    <location>
        <begin position="1"/>
        <end position="27"/>
    </location>
</feature>
<dbReference type="Proteomes" id="UP001501147">
    <property type="component" value="Unassembled WGS sequence"/>
</dbReference>
<name>A0ABP9A092_9ACTN</name>